<reference evidence="2" key="1">
    <citation type="submission" date="2019-11" db="EMBL/GenBank/DDBJ databases">
        <title>Genomic insights into an expanded diversity of filamentous marine cyanobacteria reveals the extraordinary biosynthetic potential of Moorea and Okeania.</title>
        <authorList>
            <person name="Ferreira Leao T."/>
            <person name="Wang M."/>
            <person name="Moss N."/>
            <person name="Da Silva R."/>
            <person name="Sanders J."/>
            <person name="Nurk S."/>
            <person name="Gurevich A."/>
            <person name="Humphrey G."/>
            <person name="Reher R."/>
            <person name="Zhu Q."/>
            <person name="Belda-Ferre P."/>
            <person name="Glukhov E."/>
            <person name="Rex R."/>
            <person name="Dorrestein P.C."/>
            <person name="Knight R."/>
            <person name="Pevzner P."/>
            <person name="Gerwick W.H."/>
            <person name="Gerwick L."/>
        </authorList>
    </citation>
    <scope>NUCLEOTIDE SEQUENCE</scope>
    <source>
        <strain evidence="2">SIO1C4</strain>
    </source>
</reference>
<evidence type="ECO:0000256" key="1">
    <source>
        <dbReference type="SAM" id="Phobius"/>
    </source>
</evidence>
<evidence type="ECO:0000313" key="2">
    <source>
        <dbReference type="EMBL" id="NER27255.1"/>
    </source>
</evidence>
<dbReference type="AlphaFoldDB" id="A0A6B3N8R7"/>
<feature type="transmembrane region" description="Helical" evidence="1">
    <location>
        <begin position="44"/>
        <end position="62"/>
    </location>
</feature>
<protein>
    <submittedName>
        <fullName evidence="2">Uncharacterized protein</fullName>
    </submittedName>
</protein>
<organism evidence="2">
    <name type="scientific">Symploca sp. SIO1C4</name>
    <dbReference type="NCBI Taxonomy" id="2607765"/>
    <lineage>
        <taxon>Bacteria</taxon>
        <taxon>Bacillati</taxon>
        <taxon>Cyanobacteriota</taxon>
        <taxon>Cyanophyceae</taxon>
        <taxon>Coleofasciculales</taxon>
        <taxon>Coleofasciculaceae</taxon>
        <taxon>Symploca</taxon>
    </lineage>
</organism>
<gene>
    <name evidence="2" type="ORF">F6J89_06355</name>
</gene>
<dbReference type="EMBL" id="JAAHFQ010000085">
    <property type="protein sequence ID" value="NER27255.1"/>
    <property type="molecule type" value="Genomic_DNA"/>
</dbReference>
<accession>A0A6B3N8R7</accession>
<feature type="transmembrane region" description="Helical" evidence="1">
    <location>
        <begin position="162"/>
        <end position="179"/>
    </location>
</feature>
<feature type="transmembrane region" description="Helical" evidence="1">
    <location>
        <begin position="68"/>
        <end position="87"/>
    </location>
</feature>
<feature type="transmembrane region" description="Helical" evidence="1">
    <location>
        <begin position="108"/>
        <end position="128"/>
    </location>
</feature>
<sequence>MLPDLDKDFNSETAQPESFSQEFIAEYIHNQRTKIQTRKNLEEFLFFLACQVVSASLALVLFQYALSFWMTVLLCQLIAWLPSLTSLGELSFEKTTDGWQIKIMKRPITTIIKFITSVGLVSVSIWTVHSELEQTDQAIRETYEIIKQYENPNPVDFLPPQAGTYILSSIAIVGTLFLLKGLGNRTPFD</sequence>
<proteinExistence type="predicted"/>
<keyword evidence="1" id="KW-0812">Transmembrane</keyword>
<comment type="caution">
    <text evidence="2">The sequence shown here is derived from an EMBL/GenBank/DDBJ whole genome shotgun (WGS) entry which is preliminary data.</text>
</comment>
<keyword evidence="1" id="KW-1133">Transmembrane helix</keyword>
<keyword evidence="1" id="KW-0472">Membrane</keyword>
<name>A0A6B3N8R7_9CYAN</name>